<dbReference type="InterPro" id="IPR004792">
    <property type="entry name" value="BaiN-like"/>
</dbReference>
<organism evidence="6 7">
    <name type="scientific">Candidatus Acetatifactor stercoripullorum</name>
    <dbReference type="NCBI Taxonomy" id="2838414"/>
    <lineage>
        <taxon>Bacteria</taxon>
        <taxon>Bacillati</taxon>
        <taxon>Bacillota</taxon>
        <taxon>Clostridia</taxon>
        <taxon>Lachnospirales</taxon>
        <taxon>Lachnospiraceae</taxon>
        <taxon>Acetatifactor</taxon>
    </lineage>
</organism>
<dbReference type="AlphaFoldDB" id="A0A9D1R990"/>
<dbReference type="PRINTS" id="PR00411">
    <property type="entry name" value="PNDRDTASEI"/>
</dbReference>
<comment type="caution">
    <text evidence="6">The sequence shown here is derived from an EMBL/GenBank/DDBJ whole genome shotgun (WGS) entry which is preliminary data.</text>
</comment>
<name>A0A9D1R990_9FIRM</name>
<dbReference type="PRINTS" id="PR00368">
    <property type="entry name" value="FADPNR"/>
</dbReference>
<dbReference type="SUPFAM" id="SSF51905">
    <property type="entry name" value="FAD/NAD(P)-binding domain"/>
    <property type="match status" value="1"/>
</dbReference>
<dbReference type="EMBL" id="DXGH01000071">
    <property type="protein sequence ID" value="HIW82402.1"/>
    <property type="molecule type" value="Genomic_DNA"/>
</dbReference>
<dbReference type="SUPFAM" id="SSF160996">
    <property type="entry name" value="HI0933 insert domain-like"/>
    <property type="match status" value="1"/>
</dbReference>
<proteinExistence type="predicted"/>
<evidence type="ECO:0000313" key="6">
    <source>
        <dbReference type="EMBL" id="HIW82402.1"/>
    </source>
</evidence>
<evidence type="ECO:0000313" key="7">
    <source>
        <dbReference type="Proteomes" id="UP000824265"/>
    </source>
</evidence>
<comment type="cofactor">
    <cofactor evidence="1">
        <name>FAD</name>
        <dbReference type="ChEBI" id="CHEBI:57692"/>
    </cofactor>
</comment>
<evidence type="ECO:0000256" key="1">
    <source>
        <dbReference type="ARBA" id="ARBA00001974"/>
    </source>
</evidence>
<dbReference type="NCBIfam" id="TIGR00275">
    <property type="entry name" value="aminoacetone oxidase family FAD-binding enzyme"/>
    <property type="match status" value="1"/>
</dbReference>
<dbReference type="Gene3D" id="2.40.30.10">
    <property type="entry name" value="Translation factors"/>
    <property type="match status" value="1"/>
</dbReference>
<keyword evidence="2" id="KW-0285">Flavoprotein</keyword>
<evidence type="ECO:0000256" key="2">
    <source>
        <dbReference type="ARBA" id="ARBA00022630"/>
    </source>
</evidence>
<keyword evidence="3" id="KW-0274">FAD</keyword>
<dbReference type="Pfam" id="PF03486">
    <property type="entry name" value="HI0933_like"/>
    <property type="match status" value="1"/>
</dbReference>
<accession>A0A9D1R990</accession>
<gene>
    <name evidence="6" type="ORF">H9742_12940</name>
</gene>
<dbReference type="Gene3D" id="1.10.8.260">
    <property type="entry name" value="HI0933 insert domain-like"/>
    <property type="match status" value="1"/>
</dbReference>
<dbReference type="InterPro" id="IPR023166">
    <property type="entry name" value="BaiN-like_dom_sf"/>
</dbReference>
<dbReference type="Gene3D" id="3.50.50.60">
    <property type="entry name" value="FAD/NAD(P)-binding domain"/>
    <property type="match status" value="1"/>
</dbReference>
<dbReference type="InterPro" id="IPR036188">
    <property type="entry name" value="FAD/NAD-bd_sf"/>
</dbReference>
<reference evidence="6" key="1">
    <citation type="journal article" date="2021" name="PeerJ">
        <title>Extensive microbial diversity within the chicken gut microbiome revealed by metagenomics and culture.</title>
        <authorList>
            <person name="Gilroy R."/>
            <person name="Ravi A."/>
            <person name="Getino M."/>
            <person name="Pursley I."/>
            <person name="Horton D.L."/>
            <person name="Alikhan N.F."/>
            <person name="Baker D."/>
            <person name="Gharbi K."/>
            <person name="Hall N."/>
            <person name="Watson M."/>
            <person name="Adriaenssens E.M."/>
            <person name="Foster-Nyarko E."/>
            <person name="Jarju S."/>
            <person name="Secka A."/>
            <person name="Antonio M."/>
            <person name="Oren A."/>
            <person name="Chaudhuri R.R."/>
            <person name="La Ragione R."/>
            <person name="Hildebrand F."/>
            <person name="Pallen M.J."/>
        </authorList>
    </citation>
    <scope>NUCLEOTIDE SEQUENCE</scope>
    <source>
        <strain evidence="6">CHK195-6426</strain>
    </source>
</reference>
<dbReference type="InterPro" id="IPR055178">
    <property type="entry name" value="RsdA/BaiN/AoA(So)-like_dom"/>
</dbReference>
<dbReference type="PANTHER" id="PTHR42887">
    <property type="entry name" value="OS12G0638800 PROTEIN"/>
    <property type="match status" value="1"/>
</dbReference>
<sequence length="417" mass="45722">MESTMRKCKVGVIGGGPAGMTAAIAAARRGALVTLFERNERVGKKLLVTGNGKCNLGNRALSEQAYYGSSSQWIKDSLERFGTEDTIRFFQGLGLLLKERNGYLYPACEQAAVVLDVLRTELRTLGVCVRTNSRVQRVEKTPDGKIALHIGEETDYFDSVVLACGSKAAPRTGSDGTGYELAAGLGHKVTPVVPALVQLRCRENFLKAVSGVRTQALIEVVHHGKTQVSEMGELQLTDYGISGIPVFQVSRVVNYLLLKEKEVTVRLNLLPDYSSGEYEMLKASRRLLLRDRTVEEFFTGMLHKKLMTLFIKNAGLKPGQMAETADKEAIEKVFALCRQWTLHVNQSNSYDNAQVCAGGVDTREITRDMESKKAPGVFFAGEIMDVDGKCGGYNLQWAWCSGYLAGTASADVQADKR</sequence>
<dbReference type="Proteomes" id="UP000824265">
    <property type="component" value="Unassembled WGS sequence"/>
</dbReference>
<evidence type="ECO:0000259" key="5">
    <source>
        <dbReference type="Pfam" id="PF22780"/>
    </source>
</evidence>
<dbReference type="Pfam" id="PF22780">
    <property type="entry name" value="HI0933_like_1st"/>
    <property type="match status" value="1"/>
</dbReference>
<feature type="domain" description="RsdA/BaiN/AoA(So)-like Rossmann fold-like" evidence="4">
    <location>
        <begin position="9"/>
        <end position="407"/>
    </location>
</feature>
<feature type="domain" description="RsdA/BaiN/AoA(So)-like insert" evidence="5">
    <location>
        <begin position="193"/>
        <end position="355"/>
    </location>
</feature>
<evidence type="ECO:0000256" key="3">
    <source>
        <dbReference type="ARBA" id="ARBA00022827"/>
    </source>
</evidence>
<protein>
    <submittedName>
        <fullName evidence="6">NAD(P)/FAD-dependent oxidoreductase</fullName>
    </submittedName>
</protein>
<evidence type="ECO:0000259" key="4">
    <source>
        <dbReference type="Pfam" id="PF03486"/>
    </source>
</evidence>
<reference evidence="6" key="2">
    <citation type="submission" date="2021-04" db="EMBL/GenBank/DDBJ databases">
        <authorList>
            <person name="Gilroy R."/>
        </authorList>
    </citation>
    <scope>NUCLEOTIDE SEQUENCE</scope>
    <source>
        <strain evidence="6">CHK195-6426</strain>
    </source>
</reference>
<dbReference type="InterPro" id="IPR057661">
    <property type="entry name" value="RsdA/BaiN/AoA(So)_Rossmann"/>
</dbReference>
<dbReference type="PANTHER" id="PTHR42887:SF2">
    <property type="entry name" value="OS12G0638800 PROTEIN"/>
    <property type="match status" value="1"/>
</dbReference>